<dbReference type="PANTHER" id="PTHR11601">
    <property type="entry name" value="CYSTEINE DESULFURYLASE FAMILY MEMBER"/>
    <property type="match status" value="1"/>
</dbReference>
<keyword evidence="6" id="KW-0408">Iron</keyword>
<evidence type="ECO:0000256" key="6">
    <source>
        <dbReference type="ARBA" id="ARBA00023004"/>
    </source>
</evidence>
<evidence type="ECO:0000256" key="7">
    <source>
        <dbReference type="ARBA" id="ARBA00023014"/>
    </source>
</evidence>
<dbReference type="GO" id="GO:0051536">
    <property type="term" value="F:iron-sulfur cluster binding"/>
    <property type="evidence" value="ECO:0007669"/>
    <property type="project" value="UniProtKB-KW"/>
</dbReference>
<feature type="domain" description="Aminotransferase class V" evidence="9">
    <location>
        <begin position="2"/>
        <end position="210"/>
    </location>
</feature>
<evidence type="ECO:0000256" key="4">
    <source>
        <dbReference type="ARBA" id="ARBA00022723"/>
    </source>
</evidence>
<dbReference type="InterPro" id="IPR015424">
    <property type="entry name" value="PyrdxlP-dep_Trfase"/>
</dbReference>
<dbReference type="InterPro" id="IPR015421">
    <property type="entry name" value="PyrdxlP-dep_Trfase_major"/>
</dbReference>
<dbReference type="EC" id="2.8.1.7" evidence="3"/>
<keyword evidence="8" id="KW-0175">Coiled coil</keyword>
<dbReference type="InterPro" id="IPR000192">
    <property type="entry name" value="Aminotrans_V_dom"/>
</dbReference>
<evidence type="ECO:0000256" key="1">
    <source>
        <dbReference type="ARBA" id="ARBA00001933"/>
    </source>
</evidence>
<dbReference type="AlphaFoldDB" id="A0A1W1CGF8"/>
<organism evidence="10">
    <name type="scientific">hydrothermal vent metagenome</name>
    <dbReference type="NCBI Taxonomy" id="652676"/>
    <lineage>
        <taxon>unclassified sequences</taxon>
        <taxon>metagenomes</taxon>
        <taxon>ecological metagenomes</taxon>
    </lineage>
</organism>
<keyword evidence="7" id="KW-0411">Iron-sulfur</keyword>
<evidence type="ECO:0000259" key="9">
    <source>
        <dbReference type="Pfam" id="PF00266"/>
    </source>
</evidence>
<dbReference type="Gene3D" id="3.40.640.10">
    <property type="entry name" value="Type I PLP-dependent aspartate aminotransferase-like (Major domain)"/>
    <property type="match status" value="1"/>
</dbReference>
<reference evidence="10" key="1">
    <citation type="submission" date="2016-10" db="EMBL/GenBank/DDBJ databases">
        <authorList>
            <person name="de Groot N.N."/>
        </authorList>
    </citation>
    <scope>NUCLEOTIDE SEQUENCE</scope>
</reference>
<dbReference type="PANTHER" id="PTHR11601:SF34">
    <property type="entry name" value="CYSTEINE DESULFURASE"/>
    <property type="match status" value="1"/>
</dbReference>
<dbReference type="Gene3D" id="3.90.1150.10">
    <property type="entry name" value="Aspartate Aminotransferase, domain 1"/>
    <property type="match status" value="1"/>
</dbReference>
<evidence type="ECO:0000256" key="2">
    <source>
        <dbReference type="ARBA" id="ARBA00006490"/>
    </source>
</evidence>
<dbReference type="GO" id="GO:0031071">
    <property type="term" value="F:cysteine desulfurase activity"/>
    <property type="evidence" value="ECO:0007669"/>
    <property type="project" value="UniProtKB-EC"/>
</dbReference>
<dbReference type="SUPFAM" id="SSF53383">
    <property type="entry name" value="PLP-dependent transferases"/>
    <property type="match status" value="1"/>
</dbReference>
<dbReference type="InterPro" id="IPR020578">
    <property type="entry name" value="Aminotrans_V_PyrdxlP_BS"/>
</dbReference>
<proteinExistence type="inferred from homology"/>
<evidence type="ECO:0000256" key="3">
    <source>
        <dbReference type="ARBA" id="ARBA00012239"/>
    </source>
</evidence>
<dbReference type="PROSITE" id="PS00595">
    <property type="entry name" value="AA_TRANSFER_CLASS_5"/>
    <property type="match status" value="1"/>
</dbReference>
<dbReference type="GO" id="GO:0046872">
    <property type="term" value="F:metal ion binding"/>
    <property type="evidence" value="ECO:0007669"/>
    <property type="project" value="UniProtKB-KW"/>
</dbReference>
<feature type="coiled-coil region" evidence="8">
    <location>
        <begin position="100"/>
        <end position="127"/>
    </location>
</feature>
<keyword evidence="5" id="KW-0663">Pyridoxal phosphate</keyword>
<protein>
    <recommendedName>
        <fullName evidence="3">cysteine desulfurase</fullName>
        <ecNumber evidence="3">2.8.1.7</ecNumber>
    </recommendedName>
</protein>
<sequence length="251" mass="27160">MIFPIKEIGEICKANGVLFHSDGVQAVGKIPVDLQDVHVDFVSMSAHKFHGPKGIGALYIKNSQPLSPLLHGGEQMGHRRSGTLNVPYIVGMGKAIELATTNIEEKMASIRAKRDRLEDALLELSDTFVVGDREHRTPNTILISIRGVEGEGMLWDLNNGQIGASTGSACASEDLEANTVMLAIGADNELAHTGIRLSLSRFTTDEEIDYTIEHFKKAVARLRAISSSFAKVQPTPGGEAAECVMPHHMAH</sequence>
<evidence type="ECO:0000313" key="10">
    <source>
        <dbReference type="EMBL" id="SFV64807.1"/>
    </source>
</evidence>
<keyword evidence="10" id="KW-0808">Transferase</keyword>
<gene>
    <name evidence="10" type="ORF">MNB_SM-6-1306</name>
</gene>
<dbReference type="EMBL" id="FPHK01000079">
    <property type="protein sequence ID" value="SFV64807.1"/>
    <property type="molecule type" value="Genomic_DNA"/>
</dbReference>
<keyword evidence="4" id="KW-0479">Metal-binding</keyword>
<comment type="similarity">
    <text evidence="2">Belongs to the class-V pyridoxal-phosphate-dependent aminotransferase family. NifS/IscS subfamily.</text>
</comment>
<dbReference type="InterPro" id="IPR015422">
    <property type="entry name" value="PyrdxlP-dep_Trfase_small"/>
</dbReference>
<comment type="cofactor">
    <cofactor evidence="1">
        <name>pyridoxal 5'-phosphate</name>
        <dbReference type="ChEBI" id="CHEBI:597326"/>
    </cofactor>
</comment>
<evidence type="ECO:0000256" key="5">
    <source>
        <dbReference type="ARBA" id="ARBA00022898"/>
    </source>
</evidence>
<dbReference type="Pfam" id="PF00266">
    <property type="entry name" value="Aminotran_5"/>
    <property type="match status" value="1"/>
</dbReference>
<accession>A0A1W1CGF8</accession>
<name>A0A1W1CGF8_9ZZZZ</name>
<evidence type="ECO:0000256" key="8">
    <source>
        <dbReference type="SAM" id="Coils"/>
    </source>
</evidence>